<evidence type="ECO:0000313" key="3">
    <source>
        <dbReference type="Proteomes" id="UP000614601"/>
    </source>
</evidence>
<sequence>MDPSTSSESAEKYYVAYVPEMDNFAIVGYQHVEENMNADGTFNIMVNDKNAPAQIRGCFYSQHEAMLYVNSIVNQSKPEDQPSTSAASVDMKEQMNVIPLDPTNLANLVVNVGAEDLRNLTEKVVAIESRLARNEDLLLNTFAKVHNAYDLIVAQNDSIQKLTEMVDRSNGTIGTNGAVITVSAGMNDNNNINGFTGVNFATGANSTSGVNSMSSGATSGVFSRNNGSADKNQYQNKYNPTAQYQTVPSTAPLSNTYSNTALNTDQIPASNSSSAQNPALRAPSSQTSSTLTNLLASTSTSEAKSSGTGKHLRLVPMQNYSGMVQLPTGTVKLENGYITQPDLSNFGVNSTLNKALKAEMLSPNGATSTVNSNGTNRNGNGVNGTAGNVSTNNFGATGTNGSFGANTANSSYTTTGNGSNNSFGTAGVNSNINTSTSGTNSNFVTTGTRNKTRGGTNNQMNRNGANNSTSSTIMGNTSTGMNSTSNMATAGTSGTTNGFVTVKSEFLNNGTTNSIFTTTLSDPNQPFVATKPAYNFITEADCLSLWKLSNNNLSSFLDRLNQKVFALSELLKPLEQRPEEKVAELRKIIAFYSNPGNVAAELLTWQSSVTQINNFVNKVLQSDIFQNQIGPMKKRGRPRKYLTPYNNEGEGGQ</sequence>
<feature type="region of interest" description="Disordered" evidence="1">
    <location>
        <begin position="632"/>
        <end position="653"/>
    </location>
</feature>
<dbReference type="EMBL" id="CAJFCW020000004">
    <property type="protein sequence ID" value="CAG9110805.1"/>
    <property type="molecule type" value="Genomic_DNA"/>
</dbReference>
<proteinExistence type="predicted"/>
<feature type="region of interest" description="Disordered" evidence="1">
    <location>
        <begin position="431"/>
        <end position="490"/>
    </location>
</feature>
<evidence type="ECO:0000256" key="1">
    <source>
        <dbReference type="SAM" id="MobiDB-lite"/>
    </source>
</evidence>
<accession>A0A811KTD3</accession>
<comment type="caution">
    <text evidence="2">The sequence shown here is derived from an EMBL/GenBank/DDBJ whole genome shotgun (WGS) entry which is preliminary data.</text>
</comment>
<feature type="region of interest" description="Disordered" evidence="1">
    <location>
        <begin position="245"/>
        <end position="291"/>
    </location>
</feature>
<dbReference type="Proteomes" id="UP000614601">
    <property type="component" value="Unassembled WGS sequence"/>
</dbReference>
<reference evidence="2" key="1">
    <citation type="submission" date="2020-09" db="EMBL/GenBank/DDBJ databases">
        <authorList>
            <person name="Kikuchi T."/>
        </authorList>
    </citation>
    <scope>NUCLEOTIDE SEQUENCE</scope>
    <source>
        <strain evidence="2">SH1</strain>
    </source>
</reference>
<feature type="compositionally biased region" description="Low complexity" evidence="1">
    <location>
        <begin position="431"/>
        <end position="458"/>
    </location>
</feature>
<keyword evidence="3" id="KW-1185">Reference proteome</keyword>
<feature type="compositionally biased region" description="Low complexity" evidence="1">
    <location>
        <begin position="268"/>
        <end position="291"/>
    </location>
</feature>
<protein>
    <submittedName>
        <fullName evidence="2">Uncharacterized protein</fullName>
    </submittedName>
</protein>
<gene>
    <name evidence="2" type="ORF">BOKJ2_LOCUS7727</name>
</gene>
<feature type="compositionally biased region" description="Polar residues" evidence="1">
    <location>
        <begin position="459"/>
        <end position="490"/>
    </location>
</feature>
<dbReference type="AlphaFoldDB" id="A0A811KTD3"/>
<dbReference type="EMBL" id="CAJFDH010000004">
    <property type="protein sequence ID" value="CAD5218517.1"/>
    <property type="molecule type" value="Genomic_DNA"/>
</dbReference>
<organism evidence="2 3">
    <name type="scientific">Bursaphelenchus okinawaensis</name>
    <dbReference type="NCBI Taxonomy" id="465554"/>
    <lineage>
        <taxon>Eukaryota</taxon>
        <taxon>Metazoa</taxon>
        <taxon>Ecdysozoa</taxon>
        <taxon>Nematoda</taxon>
        <taxon>Chromadorea</taxon>
        <taxon>Rhabditida</taxon>
        <taxon>Tylenchina</taxon>
        <taxon>Tylenchomorpha</taxon>
        <taxon>Aphelenchoidea</taxon>
        <taxon>Aphelenchoididae</taxon>
        <taxon>Bursaphelenchus</taxon>
    </lineage>
</organism>
<evidence type="ECO:0000313" key="2">
    <source>
        <dbReference type="EMBL" id="CAD5218517.1"/>
    </source>
</evidence>
<dbReference type="Proteomes" id="UP000783686">
    <property type="component" value="Unassembled WGS sequence"/>
</dbReference>
<name>A0A811KTD3_9BILA</name>
<feature type="compositionally biased region" description="Polar residues" evidence="1">
    <location>
        <begin position="245"/>
        <end position="267"/>
    </location>
</feature>
<dbReference type="OrthoDB" id="10665726at2759"/>